<evidence type="ECO:0000256" key="9">
    <source>
        <dbReference type="ARBA" id="ARBA00023284"/>
    </source>
</evidence>
<comment type="cofactor">
    <cofactor evidence="1">
        <name>adenosylcob(III)alamin</name>
        <dbReference type="ChEBI" id="CHEBI:18408"/>
    </cofactor>
</comment>
<dbReference type="Gene3D" id="3.20.70.20">
    <property type="match status" value="1"/>
</dbReference>
<dbReference type="InterPro" id="IPR054158">
    <property type="entry name" value="RNR-II_ins_dom"/>
</dbReference>
<evidence type="ECO:0000256" key="11">
    <source>
        <dbReference type="ARBA" id="ARBA00048987"/>
    </source>
</evidence>
<proteinExistence type="inferred from homology"/>
<dbReference type="Pfam" id="PF17975">
    <property type="entry name" value="RNR_Alpha"/>
    <property type="match status" value="1"/>
</dbReference>
<reference evidence="15 16" key="1">
    <citation type="submission" date="2024-06" db="EMBL/GenBank/DDBJ databases">
        <title>Draft genome sequence of Geodermatophilus badlandi, a novel member of the Geodermatophilaceae isolated from badland sedimentary rocks in the Red desert, Wyoming, USA.</title>
        <authorList>
            <person name="Ben Tekaya S."/>
            <person name="Nouioui I."/>
            <person name="Flores G.M."/>
            <person name="Shaal M.N."/>
            <person name="Bredoire F."/>
            <person name="Basile F."/>
            <person name="Van Diepen L."/>
            <person name="Ward N.L."/>
        </authorList>
    </citation>
    <scope>NUCLEOTIDE SEQUENCE [LARGE SCALE GENOMIC DNA]</scope>
    <source>
        <strain evidence="15 16">WL48A</strain>
    </source>
</reference>
<feature type="domain" description="Ribonucleotide reductase alpha-helical" evidence="13">
    <location>
        <begin position="6"/>
        <end position="83"/>
    </location>
</feature>
<evidence type="ECO:0000259" key="12">
    <source>
        <dbReference type="Pfam" id="PF02867"/>
    </source>
</evidence>
<evidence type="ECO:0000256" key="5">
    <source>
        <dbReference type="ARBA" id="ARBA00022628"/>
    </source>
</evidence>
<evidence type="ECO:0000256" key="3">
    <source>
        <dbReference type="ARBA" id="ARBA00012275"/>
    </source>
</evidence>
<organism evidence="15 16">
    <name type="scientific">Geodermatophilus maliterrae</name>
    <dbReference type="NCBI Taxonomy" id="3162531"/>
    <lineage>
        <taxon>Bacteria</taxon>
        <taxon>Bacillati</taxon>
        <taxon>Actinomycetota</taxon>
        <taxon>Actinomycetes</taxon>
        <taxon>Geodermatophilales</taxon>
        <taxon>Geodermatophilaceae</taxon>
        <taxon>Geodermatophilus</taxon>
    </lineage>
</organism>
<keyword evidence="6" id="KW-0235">DNA replication</keyword>
<comment type="catalytic activity">
    <reaction evidence="11">
        <text>a 2'-deoxyribonucleoside 5'-triphosphate + [thioredoxin]-disulfide + H2O = a ribonucleoside 5'-triphosphate + [thioredoxin]-dithiol</text>
        <dbReference type="Rhea" id="RHEA:12701"/>
        <dbReference type="Rhea" id="RHEA-COMP:10698"/>
        <dbReference type="Rhea" id="RHEA-COMP:10700"/>
        <dbReference type="ChEBI" id="CHEBI:15377"/>
        <dbReference type="ChEBI" id="CHEBI:29950"/>
        <dbReference type="ChEBI" id="CHEBI:50058"/>
        <dbReference type="ChEBI" id="CHEBI:61557"/>
        <dbReference type="ChEBI" id="CHEBI:61560"/>
        <dbReference type="EC" id="1.17.4.2"/>
    </reaction>
</comment>
<sequence>MSDINWGPTGEVVYQRTYSRKHPHGGNETWPETVQRVATGNLALVHGDPGEWPDAAWAEYTRLTSLMLDFKILPAGRHLWASGVEGRQFLFNCHVSGWGAKLSTHFDFTFVRLLEGGGVGANYSSRFLASYGAPRRELTVHIVCDPAHPDYAEMREAGVLSERFDADWPGAFPVEDSREGWAAAVVDLIDTFMTDDTVIDADRVYDVSRVRARGARLATLGGTASGPAPFARTMRRIGEVMNGARGEIVSVVGDEWRRCRSAHLTPIEAMAIDHAIDECVVSGGVRRSARMAICHWNDPHVHEFITCKADTGEHWTTNISVEIDTAYLAALADGDPHARAVHMAVVRGMLTNGEPGFWNSSYTNTGEIGEVIATNPCGEIGLEAWEACNLSHVNLDAFAPTAERSRADVLGLIEAHRLVTRFVLRATFGDITDPQQRQVQDRNRRIGVGHLGVQSFFAKRGQRYSTVPRDPANRRFLRELAEVVRDEARHYALALGIPEPVKVTTVAPTGSIAKLPGVTEGIQPIYARYFIRRVRFNRNDPDQFAKLVEVAGQGHTIETCVYDASGDTMVVEFPTMEKLVTEVVALGYEAEIVESADEIALADMLAFQEMYQSCYADNAVSFTVNTPQRELTESYLAEVADTLASYLPHLKGTTLMVDGTRPQSPYERITEDAYLAATVQSVADGTDADCATGGCPVR</sequence>
<dbReference type="InterPro" id="IPR013345">
    <property type="entry name" value="RTP_Rdtase_AdoCbl-dep"/>
</dbReference>
<dbReference type="SUPFAM" id="SSF51998">
    <property type="entry name" value="PFL-like glycyl radical enzymes"/>
    <property type="match status" value="1"/>
</dbReference>
<dbReference type="Gene3D" id="3.90.1390.10">
    <property type="entry name" value="b-12 dependent (class ii) ribonucleotide reductase, chain A, domain 3"/>
    <property type="match status" value="1"/>
</dbReference>
<dbReference type="PANTHER" id="PTHR43371">
    <property type="entry name" value="VITAMIN B12-DEPENDENT RIBONUCLEOTIDE REDUCTASE"/>
    <property type="match status" value="1"/>
</dbReference>
<evidence type="ECO:0000256" key="10">
    <source>
        <dbReference type="ARBA" id="ARBA00023285"/>
    </source>
</evidence>
<evidence type="ECO:0000256" key="4">
    <source>
        <dbReference type="ARBA" id="ARBA00021063"/>
    </source>
</evidence>
<keyword evidence="5" id="KW-0846">Cobalamin</keyword>
<accession>A0ABV3XA31</accession>
<dbReference type="Proteomes" id="UP001560045">
    <property type="component" value="Unassembled WGS sequence"/>
</dbReference>
<dbReference type="InterPro" id="IPR000788">
    <property type="entry name" value="RNR_lg_C"/>
</dbReference>
<evidence type="ECO:0000256" key="1">
    <source>
        <dbReference type="ARBA" id="ARBA00001922"/>
    </source>
</evidence>
<evidence type="ECO:0000259" key="13">
    <source>
        <dbReference type="Pfam" id="PF17975"/>
    </source>
</evidence>
<dbReference type="InterPro" id="IPR040763">
    <property type="entry name" value="RNR_alpha_hel"/>
</dbReference>
<evidence type="ECO:0000259" key="14">
    <source>
        <dbReference type="Pfam" id="PF21995"/>
    </source>
</evidence>
<evidence type="ECO:0000256" key="2">
    <source>
        <dbReference type="ARBA" id="ARBA00005654"/>
    </source>
</evidence>
<name>A0ABV3XA31_9ACTN</name>
<evidence type="ECO:0000313" key="16">
    <source>
        <dbReference type="Proteomes" id="UP001560045"/>
    </source>
</evidence>
<keyword evidence="16" id="KW-1185">Reference proteome</keyword>
<protein>
    <recommendedName>
        <fullName evidence="4">Adenosylcobalamin-dependent ribonucleoside-triphosphate reductase</fullName>
        <ecNumber evidence="3">1.17.4.2</ecNumber>
    </recommendedName>
</protein>
<feature type="domain" description="Ribonucleotide reductase large subunit C-terminal" evidence="12">
    <location>
        <begin position="338"/>
        <end position="484"/>
    </location>
</feature>
<keyword evidence="10" id="KW-0170">Cobalt</keyword>
<evidence type="ECO:0000256" key="8">
    <source>
        <dbReference type="ARBA" id="ARBA00023157"/>
    </source>
</evidence>
<comment type="similarity">
    <text evidence="2">Belongs to the class II ribonucleoside-triphosphate reductase family.</text>
</comment>
<dbReference type="Pfam" id="PF21995">
    <property type="entry name" value="RNR-II_ins_dom"/>
    <property type="match status" value="1"/>
</dbReference>
<dbReference type="NCBIfam" id="TIGR02505">
    <property type="entry name" value="RTPR"/>
    <property type="match status" value="1"/>
</dbReference>
<dbReference type="RefSeq" id="WP_369203234.1">
    <property type="nucleotide sequence ID" value="NZ_JBFNXQ010000006.1"/>
</dbReference>
<keyword evidence="7 15" id="KW-0560">Oxidoreductase</keyword>
<dbReference type="Pfam" id="PF02867">
    <property type="entry name" value="Ribonuc_red_lgC"/>
    <property type="match status" value="1"/>
</dbReference>
<feature type="domain" description="B12-dependent ribonucleotide reductase insertion" evidence="14">
    <location>
        <begin position="141"/>
        <end position="240"/>
    </location>
</feature>
<comment type="caution">
    <text evidence="15">The sequence shown here is derived from an EMBL/GenBank/DDBJ whole genome shotgun (WGS) entry which is preliminary data.</text>
</comment>
<dbReference type="InterPro" id="IPR050862">
    <property type="entry name" value="RdRp_reductase_class-2"/>
</dbReference>
<dbReference type="Gene3D" id="3.30.1620.10">
    <property type="entry name" value="b-12 dependent (class ii) ribonucleotide reductase, Chain A, Domain 2"/>
    <property type="match status" value="1"/>
</dbReference>
<gene>
    <name evidence="15" type="primary">nrdJ</name>
    <name evidence="15" type="ORF">ABQ292_03425</name>
</gene>
<dbReference type="GO" id="GO:0008998">
    <property type="term" value="F:ribonucleoside-triphosphate reductase (thioredoxin) activity"/>
    <property type="evidence" value="ECO:0007669"/>
    <property type="project" value="UniProtKB-EC"/>
</dbReference>
<evidence type="ECO:0000313" key="15">
    <source>
        <dbReference type="EMBL" id="MEX5717418.1"/>
    </source>
</evidence>
<dbReference type="EMBL" id="JBFNXQ010000006">
    <property type="protein sequence ID" value="MEX5717418.1"/>
    <property type="molecule type" value="Genomic_DNA"/>
</dbReference>
<evidence type="ECO:0000256" key="7">
    <source>
        <dbReference type="ARBA" id="ARBA00023002"/>
    </source>
</evidence>
<dbReference type="PANTHER" id="PTHR43371:SF1">
    <property type="entry name" value="RIBONUCLEOSIDE-DIPHOSPHATE REDUCTASE"/>
    <property type="match status" value="1"/>
</dbReference>
<keyword evidence="8" id="KW-1015">Disulfide bond</keyword>
<keyword evidence="9" id="KW-0676">Redox-active center</keyword>
<evidence type="ECO:0000256" key="6">
    <source>
        <dbReference type="ARBA" id="ARBA00022705"/>
    </source>
</evidence>
<dbReference type="EC" id="1.17.4.2" evidence="3"/>